<feature type="domain" description="PINIT" evidence="13">
    <location>
        <begin position="217"/>
        <end position="393"/>
    </location>
</feature>
<dbReference type="Pfam" id="PF02891">
    <property type="entry name" value="zf-MIZ"/>
    <property type="match status" value="1"/>
</dbReference>
<dbReference type="Proteomes" id="UP000440578">
    <property type="component" value="Unassembled WGS sequence"/>
</dbReference>
<feature type="region of interest" description="Disordered" evidence="11">
    <location>
        <begin position="526"/>
        <end position="596"/>
    </location>
</feature>
<evidence type="ECO:0000256" key="7">
    <source>
        <dbReference type="ARBA" id="ARBA00022786"/>
    </source>
</evidence>
<feature type="compositionally biased region" description="Basic residues" evidence="11">
    <location>
        <begin position="119"/>
        <end position="131"/>
    </location>
</feature>
<dbReference type="Gene3D" id="2.60.120.780">
    <property type="entry name" value="PINIT domain"/>
    <property type="match status" value="1"/>
</dbReference>
<dbReference type="InterPro" id="IPR004181">
    <property type="entry name" value="Znf_MIZ"/>
</dbReference>
<evidence type="ECO:0000256" key="3">
    <source>
        <dbReference type="ARBA" id="ARBA00005383"/>
    </source>
</evidence>
<dbReference type="GO" id="GO:0006357">
    <property type="term" value="P:regulation of transcription by RNA polymerase II"/>
    <property type="evidence" value="ECO:0007669"/>
    <property type="project" value="TreeGrafter"/>
</dbReference>
<evidence type="ECO:0000313" key="15">
    <source>
        <dbReference type="Proteomes" id="UP000440578"/>
    </source>
</evidence>
<dbReference type="GO" id="GO:0097240">
    <property type="term" value="P:chromosome attachment to the nuclear envelope"/>
    <property type="evidence" value="ECO:0007669"/>
    <property type="project" value="UniProtKB-ARBA"/>
</dbReference>
<protein>
    <submittedName>
        <fullName evidence="14">E3 SUMO-protein ligase PIAS3</fullName>
    </submittedName>
</protein>
<keyword evidence="9" id="KW-0539">Nucleus</keyword>
<name>A0A6A4VBQ3_AMPAM</name>
<dbReference type="AlphaFoldDB" id="A0A6A4VBQ3"/>
<comment type="caution">
    <text evidence="14">The sequence shown here is derived from an EMBL/GenBank/DDBJ whole genome shotgun (WGS) entry which is preliminary data.</text>
</comment>
<evidence type="ECO:0000256" key="6">
    <source>
        <dbReference type="ARBA" id="ARBA00022771"/>
    </source>
</evidence>
<feature type="compositionally biased region" description="Basic and acidic residues" evidence="11">
    <location>
        <begin position="29"/>
        <end position="38"/>
    </location>
</feature>
<evidence type="ECO:0000259" key="13">
    <source>
        <dbReference type="PROSITE" id="PS51466"/>
    </source>
</evidence>
<evidence type="ECO:0000256" key="10">
    <source>
        <dbReference type="PROSITE-ProRule" id="PRU00452"/>
    </source>
</evidence>
<evidence type="ECO:0000259" key="12">
    <source>
        <dbReference type="PROSITE" id="PS51044"/>
    </source>
</evidence>
<feature type="domain" description="SP-RING-type" evidence="12">
    <location>
        <begin position="425"/>
        <end position="506"/>
    </location>
</feature>
<keyword evidence="5" id="KW-0479">Metal-binding</keyword>
<dbReference type="CDD" id="cd16790">
    <property type="entry name" value="SP-RING_PIAS"/>
    <property type="match status" value="1"/>
</dbReference>
<comment type="pathway">
    <text evidence="2">Protein modification; protein sumoylation.</text>
</comment>
<feature type="compositionally biased region" description="Low complexity" evidence="11">
    <location>
        <begin position="656"/>
        <end position="667"/>
    </location>
</feature>
<evidence type="ECO:0000256" key="11">
    <source>
        <dbReference type="SAM" id="MobiDB-lite"/>
    </source>
</evidence>
<evidence type="ECO:0000256" key="8">
    <source>
        <dbReference type="ARBA" id="ARBA00022833"/>
    </source>
</evidence>
<gene>
    <name evidence="14" type="primary">Pias3</name>
    <name evidence="14" type="ORF">FJT64_012753</name>
</gene>
<dbReference type="Pfam" id="PF14324">
    <property type="entry name" value="PINIT"/>
    <property type="match status" value="1"/>
</dbReference>
<dbReference type="GO" id="GO:0005634">
    <property type="term" value="C:nucleus"/>
    <property type="evidence" value="ECO:0007669"/>
    <property type="project" value="UniProtKB-SubCell"/>
</dbReference>
<feature type="compositionally biased region" description="Basic and acidic residues" evidence="11">
    <location>
        <begin position="526"/>
        <end position="569"/>
    </location>
</feature>
<dbReference type="Gene3D" id="3.30.40.10">
    <property type="entry name" value="Zinc/RING finger domain, C3HC4 (zinc finger)"/>
    <property type="match status" value="1"/>
</dbReference>
<keyword evidence="15" id="KW-1185">Reference proteome</keyword>
<evidence type="ECO:0000256" key="9">
    <source>
        <dbReference type="ARBA" id="ARBA00023242"/>
    </source>
</evidence>
<dbReference type="InterPro" id="IPR038654">
    <property type="entry name" value="PINIT_sf"/>
</dbReference>
<dbReference type="PROSITE" id="PS51466">
    <property type="entry name" value="PINIT"/>
    <property type="match status" value="1"/>
</dbReference>
<feature type="region of interest" description="Disordered" evidence="11">
    <location>
        <begin position="656"/>
        <end position="684"/>
    </location>
</feature>
<dbReference type="PROSITE" id="PS51044">
    <property type="entry name" value="ZF_SP_RING"/>
    <property type="match status" value="1"/>
</dbReference>
<keyword evidence="14" id="KW-0436">Ligase</keyword>
<keyword evidence="7" id="KW-0833">Ubl conjugation pathway</keyword>
<feature type="compositionally biased region" description="Polar residues" evidence="11">
    <location>
        <begin position="187"/>
        <end position="201"/>
    </location>
</feature>
<evidence type="ECO:0000256" key="4">
    <source>
        <dbReference type="ARBA" id="ARBA00022679"/>
    </source>
</evidence>
<organism evidence="14 15">
    <name type="scientific">Amphibalanus amphitrite</name>
    <name type="common">Striped barnacle</name>
    <name type="synonym">Balanus amphitrite</name>
    <dbReference type="NCBI Taxonomy" id="1232801"/>
    <lineage>
        <taxon>Eukaryota</taxon>
        <taxon>Metazoa</taxon>
        <taxon>Ecdysozoa</taxon>
        <taxon>Arthropoda</taxon>
        <taxon>Crustacea</taxon>
        <taxon>Multicrustacea</taxon>
        <taxon>Cirripedia</taxon>
        <taxon>Thoracica</taxon>
        <taxon>Thoracicalcarea</taxon>
        <taxon>Balanomorpha</taxon>
        <taxon>Balanoidea</taxon>
        <taxon>Balanidae</taxon>
        <taxon>Amphibalaninae</taxon>
        <taxon>Amphibalanus</taxon>
    </lineage>
</organism>
<evidence type="ECO:0000256" key="2">
    <source>
        <dbReference type="ARBA" id="ARBA00004718"/>
    </source>
</evidence>
<dbReference type="GO" id="GO:0061665">
    <property type="term" value="F:SUMO ligase activity"/>
    <property type="evidence" value="ECO:0007669"/>
    <property type="project" value="TreeGrafter"/>
</dbReference>
<reference evidence="14 15" key="1">
    <citation type="submission" date="2019-07" db="EMBL/GenBank/DDBJ databases">
        <title>Draft genome assembly of a fouling barnacle, Amphibalanus amphitrite (Darwin, 1854): The first reference genome for Thecostraca.</title>
        <authorList>
            <person name="Kim W."/>
        </authorList>
    </citation>
    <scope>NUCLEOTIDE SEQUENCE [LARGE SCALE GENOMIC DNA]</scope>
    <source>
        <strain evidence="14">SNU_AA5</strain>
        <tissue evidence="14">Soma without cirri and trophi</tissue>
    </source>
</reference>
<dbReference type="FunFam" id="3.30.40.10:FF:000247">
    <property type="entry name" value="Uncharacterized protein, isoform B"/>
    <property type="match status" value="1"/>
</dbReference>
<dbReference type="GO" id="GO:0016874">
    <property type="term" value="F:ligase activity"/>
    <property type="evidence" value="ECO:0007669"/>
    <property type="project" value="UniProtKB-KW"/>
</dbReference>
<dbReference type="PANTHER" id="PTHR10782:SF94">
    <property type="entry name" value="SUPPRESSOR OF VARIEGATION 2-10, ISOFORM I"/>
    <property type="match status" value="1"/>
</dbReference>
<evidence type="ECO:0000256" key="5">
    <source>
        <dbReference type="ARBA" id="ARBA00022723"/>
    </source>
</evidence>
<dbReference type="GO" id="GO:0016925">
    <property type="term" value="P:protein sumoylation"/>
    <property type="evidence" value="ECO:0007669"/>
    <property type="project" value="UniProtKB-UniPathway"/>
</dbReference>
<feature type="region of interest" description="Disordered" evidence="11">
    <location>
        <begin position="1"/>
        <end position="61"/>
    </location>
</feature>
<dbReference type="GO" id="GO:0008270">
    <property type="term" value="F:zinc ion binding"/>
    <property type="evidence" value="ECO:0007669"/>
    <property type="project" value="UniProtKB-KW"/>
</dbReference>
<dbReference type="PANTHER" id="PTHR10782">
    <property type="entry name" value="ZINC FINGER MIZ DOMAIN-CONTAINING PROTEIN"/>
    <property type="match status" value="1"/>
</dbReference>
<dbReference type="UniPathway" id="UPA00886"/>
<dbReference type="EMBL" id="VIIS01002073">
    <property type="protein sequence ID" value="KAF0288944.1"/>
    <property type="molecule type" value="Genomic_DNA"/>
</dbReference>
<comment type="similarity">
    <text evidence="3">Belongs to the PIAS family.</text>
</comment>
<dbReference type="GO" id="GO:0003712">
    <property type="term" value="F:transcription coregulator activity"/>
    <property type="evidence" value="ECO:0007669"/>
    <property type="project" value="TreeGrafter"/>
</dbReference>
<dbReference type="InterPro" id="IPR013083">
    <property type="entry name" value="Znf_RING/FYVE/PHD"/>
</dbReference>
<dbReference type="GO" id="GO:0000785">
    <property type="term" value="C:chromatin"/>
    <property type="evidence" value="ECO:0007669"/>
    <property type="project" value="TreeGrafter"/>
</dbReference>
<feature type="compositionally biased region" description="Basic residues" evidence="11">
    <location>
        <begin position="157"/>
        <end position="168"/>
    </location>
</feature>
<keyword evidence="6 10" id="KW-0863">Zinc-finger</keyword>
<sequence>MARQNKRHCEHQNMQLQKHKNAQNLRRYRPQDRQEQKQKPHRQLKHEQHQFQRQLKHQGRQNQNVPYWQRFLEPHFHGQKQVQPKLSKSQKRKLKQQSQVFEPELNQFRCVRYRETPPPKHRPQQKPRQSKHAQYPLHPIYPPSYTFREPHYPHGQHNYHSHRPHPTKRPSTSATRPRRVIEVRARSTGSRPQNSSRSYTQGRGGAGYAPVYMPEYPTKPVSSPVPNSGSKIPTHPDVVFKPLPFFDVIGELLKPTSLAPSYAPGKGYNDGMYGFHLTPQQADDIASNHDGRIGTKLEYPVQIQMRLCLLETSCPQEDHFPPNISVRVNGKTCQLPNPIMSTKPGVEPRRPPKPVNITPLCRISPVQPNTVQISWGVELGRAYCVSICVVRRLSSQDLLNRLRTRGAKNADFTRGLIKEKLCEGYEDEIATTSLKCSLQCPLGKCRMQLPCRATTCQHLQCFDASLYIQMNERKPTWVCPVCDKPALYSSLVIDGYFAEVLKKTSGSCMEVTLHQDGSWREVSKEVKEKPKEEEPSVKVHSLEDDSGSDEVKVTEEKEASPEKKKKEPACVDLTLSDSDDDAPPPPKKRLAAAAAAGSSCTEGKWHLAALRSMSMSPGATVSGAAPYYQSVRQPASAGPLHFDPVGWPYMPTVSSMSAWPSSSSAQPAPQPPPPSSSPDVISLD</sequence>
<evidence type="ECO:0000256" key="1">
    <source>
        <dbReference type="ARBA" id="ARBA00004123"/>
    </source>
</evidence>
<feature type="region of interest" description="Disordered" evidence="11">
    <location>
        <begin position="78"/>
        <end position="101"/>
    </location>
</feature>
<keyword evidence="8" id="KW-0862">Zinc</keyword>
<dbReference type="OrthoDB" id="10263264at2759"/>
<accession>A0A6A4VBQ3</accession>
<dbReference type="InterPro" id="IPR023321">
    <property type="entry name" value="PINIT"/>
</dbReference>
<dbReference type="FunFam" id="2.60.120.780:FF:000001">
    <property type="entry name" value="E3 SUMO-protein ligase PIAS2 isoform X1"/>
    <property type="match status" value="1"/>
</dbReference>
<evidence type="ECO:0000313" key="14">
    <source>
        <dbReference type="EMBL" id="KAF0288944.1"/>
    </source>
</evidence>
<proteinExistence type="inferred from homology"/>
<keyword evidence="4" id="KW-0808">Transferase</keyword>
<feature type="region of interest" description="Disordered" evidence="11">
    <location>
        <begin position="114"/>
        <end position="207"/>
    </location>
</feature>
<comment type="subcellular location">
    <subcellularLocation>
        <location evidence="1">Nucleus</location>
    </subcellularLocation>
</comment>